<accession>A0A147BPI4</accession>
<proteinExistence type="predicted"/>
<evidence type="ECO:0000256" key="1">
    <source>
        <dbReference type="SAM" id="SignalP"/>
    </source>
</evidence>
<dbReference type="EMBL" id="GEGO01002716">
    <property type="protein sequence ID" value="JAR92688.1"/>
    <property type="molecule type" value="Transcribed_RNA"/>
</dbReference>
<dbReference type="AlphaFoldDB" id="A0A147BPI4"/>
<organism evidence="2">
    <name type="scientific">Ixodes ricinus</name>
    <name type="common">Common tick</name>
    <name type="synonym">Acarus ricinus</name>
    <dbReference type="NCBI Taxonomy" id="34613"/>
    <lineage>
        <taxon>Eukaryota</taxon>
        <taxon>Metazoa</taxon>
        <taxon>Ecdysozoa</taxon>
        <taxon>Arthropoda</taxon>
        <taxon>Chelicerata</taxon>
        <taxon>Arachnida</taxon>
        <taxon>Acari</taxon>
        <taxon>Parasitiformes</taxon>
        <taxon>Ixodida</taxon>
        <taxon>Ixodoidea</taxon>
        <taxon>Ixodidae</taxon>
        <taxon>Ixodinae</taxon>
        <taxon>Ixodes</taxon>
    </lineage>
</organism>
<feature type="chain" id="PRO_5007542675" evidence="1">
    <location>
        <begin position="40"/>
        <end position="77"/>
    </location>
</feature>
<feature type="signal peptide" evidence="1">
    <location>
        <begin position="1"/>
        <end position="39"/>
    </location>
</feature>
<protein>
    <submittedName>
        <fullName evidence="2">Putative secreted protein</fullName>
    </submittedName>
</protein>
<sequence length="77" mass="8134">MALCVTSSIWPMMPVLFLVSASSILCLTLCCLLCQNCHALISSSGDFSSRNTSITRLLTGVFLRGLSGSGTYSSVIP</sequence>
<name>A0A147BPI4_IXORI</name>
<keyword evidence="1" id="KW-0732">Signal</keyword>
<evidence type="ECO:0000313" key="2">
    <source>
        <dbReference type="EMBL" id="JAR92688.1"/>
    </source>
</evidence>
<reference evidence="2" key="1">
    <citation type="journal article" date="2018" name="PLoS Negl. Trop. Dis.">
        <title>Sialome diversity of ticks revealed by RNAseq of single tick salivary glands.</title>
        <authorList>
            <person name="Perner J."/>
            <person name="Kropackova S."/>
            <person name="Kopacek P."/>
            <person name="Ribeiro J.M."/>
        </authorList>
    </citation>
    <scope>NUCLEOTIDE SEQUENCE</scope>
    <source>
        <strain evidence="2">Siblings of single egg batch collected in Ceske Budejovice</strain>
        <tissue evidence="2">Salivary glands</tissue>
    </source>
</reference>